<feature type="transmembrane region" description="Helical" evidence="2">
    <location>
        <begin position="37"/>
        <end position="59"/>
    </location>
</feature>
<dbReference type="EMBL" id="JADINF010000165">
    <property type="protein sequence ID" value="MBO8424662.1"/>
    <property type="molecule type" value="Genomic_DNA"/>
</dbReference>
<feature type="region of interest" description="Disordered" evidence="1">
    <location>
        <begin position="582"/>
        <end position="604"/>
    </location>
</feature>
<feature type="transmembrane region" description="Helical" evidence="2">
    <location>
        <begin position="65"/>
        <end position="91"/>
    </location>
</feature>
<feature type="transmembrane region" description="Helical" evidence="2">
    <location>
        <begin position="463"/>
        <end position="486"/>
    </location>
</feature>
<keyword evidence="2" id="KW-0472">Membrane</keyword>
<proteinExistence type="predicted"/>
<feature type="transmembrane region" description="Helical" evidence="2">
    <location>
        <begin position="145"/>
        <end position="165"/>
    </location>
</feature>
<feature type="transmembrane region" description="Helical" evidence="2">
    <location>
        <begin position="330"/>
        <end position="357"/>
    </location>
</feature>
<feature type="transmembrane region" description="Helical" evidence="2">
    <location>
        <begin position="506"/>
        <end position="526"/>
    </location>
</feature>
<dbReference type="SUPFAM" id="SSF103473">
    <property type="entry name" value="MFS general substrate transporter"/>
    <property type="match status" value="1"/>
</dbReference>
<gene>
    <name evidence="3" type="ORF">IAB16_06550</name>
</gene>
<accession>A0A940IE00</accession>
<evidence type="ECO:0000313" key="3">
    <source>
        <dbReference type="EMBL" id="MBO8424662.1"/>
    </source>
</evidence>
<comment type="caution">
    <text evidence="3">The sequence shown here is derived from an EMBL/GenBank/DDBJ whole genome shotgun (WGS) entry which is preliminary data.</text>
</comment>
<dbReference type="InterPro" id="IPR036259">
    <property type="entry name" value="MFS_trans_sf"/>
</dbReference>
<feature type="transmembrane region" description="Helical" evidence="2">
    <location>
        <begin position="363"/>
        <end position="386"/>
    </location>
</feature>
<keyword evidence="2" id="KW-1133">Transmembrane helix</keyword>
<evidence type="ECO:0000313" key="4">
    <source>
        <dbReference type="Proteomes" id="UP000727857"/>
    </source>
</evidence>
<dbReference type="AlphaFoldDB" id="A0A940IE00"/>
<feature type="transmembrane region" description="Helical" evidence="2">
    <location>
        <begin position="177"/>
        <end position="198"/>
    </location>
</feature>
<sequence length="604" mass="66736">MGAKTEKLKSLVKNGIGFVKEHWNKPLEGESLSIKEFASYCFGTMGICGFTFICGETIVFAQGYFAGSIMGISLMDFSIISIIALVVRYLTLYMEPLAMTVFENLGHINKNTARKCIIAYCSTIAVGIALYFVPSAPFEKVIKGLPQIVANILVISGASNLFNWFMRKKLCRKFGRYKPFMMLYGIPIAVISSIIPFVPSSLEYTQKLVLLHALFTLRTRFTLLYSDTPQAIVAVITPNTVERQKIYSIGGIFLGFLRSIFRILFPVMIIVTGGYLDVRSYQVFIPVLSAISILLGMAFVNVKERVIETYEDKPKVDFKKSAKALLSNKYFWITNASSIFAGWTGFADGVLNYFLIYNMRLEWVSGFLSIIGITSVVGNLLTPLLVKKFEKRTILLSLRGIWLGVTACYLLAIAANSLALLMLCIFVRSAISAACNGLNLGFNADILDYHQWKTGERADNMSTMFGWFTAPFQTAFGIVIPLLLKYVGFTSDWDVLFDSAIFTDVIRIYVFVTMGALVLATLPFFFYDLTRAKHDQCVEELKRRVYGNGTGAEPAMAVAGAGEGEAAAAEIPASEQFVEDSASETMADGATAGATVTEVSDDEK</sequence>
<dbReference type="Proteomes" id="UP000727857">
    <property type="component" value="Unassembled WGS sequence"/>
</dbReference>
<reference evidence="3" key="1">
    <citation type="submission" date="2020-10" db="EMBL/GenBank/DDBJ databases">
        <authorList>
            <person name="Gilroy R."/>
        </authorList>
    </citation>
    <scope>NUCLEOTIDE SEQUENCE</scope>
    <source>
        <strain evidence="3">517</strain>
    </source>
</reference>
<evidence type="ECO:0000256" key="1">
    <source>
        <dbReference type="SAM" id="MobiDB-lite"/>
    </source>
</evidence>
<feature type="transmembrane region" description="Helical" evidence="2">
    <location>
        <begin position="393"/>
        <end position="412"/>
    </location>
</feature>
<dbReference type="Pfam" id="PF13347">
    <property type="entry name" value="MFS_2"/>
    <property type="match status" value="1"/>
</dbReference>
<feature type="transmembrane region" description="Helical" evidence="2">
    <location>
        <begin position="283"/>
        <end position="302"/>
    </location>
</feature>
<name>A0A940IE00_9FIRM</name>
<keyword evidence="2" id="KW-0812">Transmembrane</keyword>
<feature type="transmembrane region" description="Helical" evidence="2">
    <location>
        <begin position="112"/>
        <end position="133"/>
    </location>
</feature>
<feature type="transmembrane region" description="Helical" evidence="2">
    <location>
        <begin position="246"/>
        <end position="271"/>
    </location>
</feature>
<reference evidence="3" key="2">
    <citation type="journal article" date="2021" name="PeerJ">
        <title>Extensive microbial diversity within the chicken gut microbiome revealed by metagenomics and culture.</title>
        <authorList>
            <person name="Gilroy R."/>
            <person name="Ravi A."/>
            <person name="Getino M."/>
            <person name="Pursley I."/>
            <person name="Horton D.L."/>
            <person name="Alikhan N.F."/>
            <person name="Baker D."/>
            <person name="Gharbi K."/>
            <person name="Hall N."/>
            <person name="Watson M."/>
            <person name="Adriaenssens E.M."/>
            <person name="Foster-Nyarko E."/>
            <person name="Jarju S."/>
            <person name="Secka A."/>
            <person name="Antonio M."/>
            <person name="Oren A."/>
            <person name="Chaudhuri R.R."/>
            <person name="La Ragione R."/>
            <person name="Hildebrand F."/>
            <person name="Pallen M.J."/>
        </authorList>
    </citation>
    <scope>NUCLEOTIDE SEQUENCE</scope>
    <source>
        <strain evidence="3">517</strain>
    </source>
</reference>
<dbReference type="Gene3D" id="1.20.1250.20">
    <property type="entry name" value="MFS general substrate transporter like domains"/>
    <property type="match status" value="1"/>
</dbReference>
<evidence type="ECO:0000256" key="2">
    <source>
        <dbReference type="SAM" id="Phobius"/>
    </source>
</evidence>
<organism evidence="3 4">
    <name type="scientific">Candidatus Stercoripulliclostridium pullicola</name>
    <dbReference type="NCBI Taxonomy" id="2840953"/>
    <lineage>
        <taxon>Bacteria</taxon>
        <taxon>Bacillati</taxon>
        <taxon>Bacillota</taxon>
        <taxon>Clostridia</taxon>
        <taxon>Eubacteriales</taxon>
        <taxon>Candidatus Stercoripulliclostridium</taxon>
    </lineage>
</organism>
<protein>
    <submittedName>
        <fullName evidence="3">MFS transporter</fullName>
    </submittedName>
</protein>